<dbReference type="SUPFAM" id="SSF48403">
    <property type="entry name" value="Ankyrin repeat"/>
    <property type="match status" value="2"/>
</dbReference>
<proteinExistence type="predicted"/>
<keyword evidence="2" id="KW-1185">Reference proteome</keyword>
<dbReference type="Pfam" id="PF13637">
    <property type="entry name" value="Ank_4"/>
    <property type="match status" value="1"/>
</dbReference>
<dbReference type="AlphaFoldDB" id="A0A1V9Y4C6"/>
<dbReference type="InterPro" id="IPR052050">
    <property type="entry name" value="SecEffector_AnkRepeat"/>
</dbReference>
<reference evidence="1 2" key="1">
    <citation type="journal article" date="2014" name="Genome Biol. Evol.">
        <title>The secreted proteins of Achlya hypogyna and Thraustotheca clavata identify the ancestral oomycete secretome and reveal gene acquisitions by horizontal gene transfer.</title>
        <authorList>
            <person name="Misner I."/>
            <person name="Blouin N."/>
            <person name="Leonard G."/>
            <person name="Richards T.A."/>
            <person name="Lane C.E."/>
        </authorList>
    </citation>
    <scope>NUCLEOTIDE SEQUENCE [LARGE SCALE GENOMIC DNA]</scope>
    <source>
        <strain evidence="1 2">ATCC 48635</strain>
    </source>
</reference>
<evidence type="ECO:0000313" key="1">
    <source>
        <dbReference type="EMBL" id="OQR80566.1"/>
    </source>
</evidence>
<dbReference type="PANTHER" id="PTHR46586:SF3">
    <property type="entry name" value="ANKYRIN REPEAT-CONTAINING PROTEIN"/>
    <property type="match status" value="1"/>
</dbReference>
<dbReference type="OrthoDB" id="74673at2759"/>
<evidence type="ECO:0008006" key="3">
    <source>
        <dbReference type="Google" id="ProtNLM"/>
    </source>
</evidence>
<protein>
    <recommendedName>
        <fullName evidence="3">Ankyrin repeat protein</fullName>
    </recommendedName>
</protein>
<name>A0A1V9Y4C6_ACHHY</name>
<dbReference type="EMBL" id="JNBR01002933">
    <property type="protein sequence ID" value="OQR80566.1"/>
    <property type="molecule type" value="Genomic_DNA"/>
</dbReference>
<sequence>MDTVVTVLQTPELLHRVIAYQHGLTPDILEVWRLARSVRCTTSDPSGRFGTYSNIPDRFWQIPYVQQHAEARCLHEWVLLLPPRRPGLPLHISVMEGNEAHVARWLAYAPKWCTSSTVELAVVAGQPHIVRQLLRWQPSLASPYAMDLVAMTGDMNLLQWFHQEGHKCTTTAMDGAAMNGHLDVVRFLHFERTEGCTESAATAAIARGHAAVVEFLIRHQGGRVRSSLSFKPLEGLYYQLPRVTGTGHAEAVMLLYTMTATRLEEYALLLLVRREGLALLQFFVAHGYLGLSQYALEISIERRDTEMFEYIVNQVLHDHGQTPLNEAESIAEDWLPNNDAWEHCNAIDKVAFFGDLATIQVLHRKRFGGCSAMAMDMASTNGHLHVLEWLRANRHEGCTANAIALAAARGHSDVVRWLHEVMGLGCTSHALSSAAAIGDASLVTYLLSLPKADVQGSMSSFFPILNLLRSPPYERRCAVDIAAEHGHVEILRLLKGLPGTSHAIEAAVRNGHLHVVQYLHEERSDGCDQSAYSLAMAADDVPMIKYLLENRCFRPADGAPMDIPRLYLDAASNGRIEVMLLVSKAYPCDLKLMAPTVQHHMMELAATYGHLPLLRWLHTTHGFGYTSRVLEAAAQNEAVQRYLATIGAPQPTAPTIRNRSPTPVIVG</sequence>
<dbReference type="InterPro" id="IPR002110">
    <property type="entry name" value="Ankyrin_rpt"/>
</dbReference>
<accession>A0A1V9Y4C6</accession>
<gene>
    <name evidence="1" type="ORF">ACHHYP_17464</name>
</gene>
<dbReference type="PANTHER" id="PTHR46586">
    <property type="entry name" value="ANKYRIN REPEAT-CONTAINING PROTEIN"/>
    <property type="match status" value="1"/>
</dbReference>
<evidence type="ECO:0000313" key="2">
    <source>
        <dbReference type="Proteomes" id="UP000243579"/>
    </source>
</evidence>
<dbReference type="Gene3D" id="1.25.40.20">
    <property type="entry name" value="Ankyrin repeat-containing domain"/>
    <property type="match status" value="2"/>
</dbReference>
<dbReference type="InterPro" id="IPR036770">
    <property type="entry name" value="Ankyrin_rpt-contain_sf"/>
</dbReference>
<dbReference type="Proteomes" id="UP000243579">
    <property type="component" value="Unassembled WGS sequence"/>
</dbReference>
<organism evidence="1 2">
    <name type="scientific">Achlya hypogyna</name>
    <name type="common">Oomycete</name>
    <name type="synonym">Protoachlya hypogyna</name>
    <dbReference type="NCBI Taxonomy" id="1202772"/>
    <lineage>
        <taxon>Eukaryota</taxon>
        <taxon>Sar</taxon>
        <taxon>Stramenopiles</taxon>
        <taxon>Oomycota</taxon>
        <taxon>Saprolegniomycetes</taxon>
        <taxon>Saprolegniales</taxon>
        <taxon>Achlyaceae</taxon>
        <taxon>Achlya</taxon>
    </lineage>
</organism>
<comment type="caution">
    <text evidence="1">The sequence shown here is derived from an EMBL/GenBank/DDBJ whole genome shotgun (WGS) entry which is preliminary data.</text>
</comment>